<evidence type="ECO:0000256" key="5">
    <source>
        <dbReference type="ARBA" id="ARBA00022833"/>
    </source>
</evidence>
<dbReference type="Gene3D" id="3.40.390.10">
    <property type="entry name" value="Collagenase (Catalytic Domain)"/>
    <property type="match status" value="1"/>
</dbReference>
<keyword evidence="4" id="KW-0378">Hydrolase</keyword>
<evidence type="ECO:0000256" key="4">
    <source>
        <dbReference type="ARBA" id="ARBA00022801"/>
    </source>
</evidence>
<accession>A0A813KH41</accession>
<evidence type="ECO:0000256" key="6">
    <source>
        <dbReference type="ARBA" id="ARBA00023049"/>
    </source>
</evidence>
<dbReference type="AlphaFoldDB" id="A0A813KH41"/>
<keyword evidence="3" id="KW-0479">Metal-binding</keyword>
<keyword evidence="5" id="KW-0862">Zinc</keyword>
<protein>
    <recommendedName>
        <fullName evidence="9">Archaemetzincin-2</fullName>
    </recommendedName>
</protein>
<dbReference type="InterPro" id="IPR024079">
    <property type="entry name" value="MetalloPept_cat_dom_sf"/>
</dbReference>
<evidence type="ECO:0008006" key="9">
    <source>
        <dbReference type="Google" id="ProtNLM"/>
    </source>
</evidence>
<dbReference type="GO" id="GO:0006508">
    <property type="term" value="P:proteolysis"/>
    <property type="evidence" value="ECO:0007669"/>
    <property type="project" value="UniProtKB-KW"/>
</dbReference>
<comment type="caution">
    <text evidence="7">The sequence shown here is derived from an EMBL/GenBank/DDBJ whole genome shotgun (WGS) entry which is preliminary data.</text>
</comment>
<gene>
    <name evidence="7" type="ORF">PGLA2088_LOCUS32644</name>
</gene>
<evidence type="ECO:0000313" key="7">
    <source>
        <dbReference type="EMBL" id="CAE8702889.1"/>
    </source>
</evidence>
<evidence type="ECO:0000256" key="1">
    <source>
        <dbReference type="ARBA" id="ARBA00001947"/>
    </source>
</evidence>
<organism evidence="7 8">
    <name type="scientific">Polarella glacialis</name>
    <name type="common">Dinoflagellate</name>
    <dbReference type="NCBI Taxonomy" id="89957"/>
    <lineage>
        <taxon>Eukaryota</taxon>
        <taxon>Sar</taxon>
        <taxon>Alveolata</taxon>
        <taxon>Dinophyceae</taxon>
        <taxon>Suessiales</taxon>
        <taxon>Suessiaceae</taxon>
        <taxon>Polarella</taxon>
    </lineage>
</organism>
<evidence type="ECO:0000313" key="8">
    <source>
        <dbReference type="Proteomes" id="UP000626109"/>
    </source>
</evidence>
<keyword evidence="2" id="KW-0645">Protease</keyword>
<keyword evidence="6" id="KW-0482">Metalloprotease</keyword>
<dbReference type="Pfam" id="PF07998">
    <property type="entry name" value="Peptidase_M54"/>
    <property type="match status" value="1"/>
</dbReference>
<feature type="non-terminal residue" evidence="7">
    <location>
        <position position="129"/>
    </location>
</feature>
<evidence type="ECO:0000256" key="3">
    <source>
        <dbReference type="ARBA" id="ARBA00022723"/>
    </source>
</evidence>
<dbReference type="InterPro" id="IPR012962">
    <property type="entry name" value="Pept_M54_archaemetzincn"/>
</dbReference>
<dbReference type="SUPFAM" id="SSF55486">
    <property type="entry name" value="Metalloproteases ('zincins'), catalytic domain"/>
    <property type="match status" value="1"/>
</dbReference>
<dbReference type="PANTHER" id="PTHR15910">
    <property type="entry name" value="ARCHAEMETZINCIN"/>
    <property type="match status" value="1"/>
</dbReference>
<proteinExistence type="predicted"/>
<dbReference type="GO" id="GO:0008237">
    <property type="term" value="F:metallopeptidase activity"/>
    <property type="evidence" value="ECO:0007669"/>
    <property type="project" value="UniProtKB-KW"/>
</dbReference>
<feature type="non-terminal residue" evidence="7">
    <location>
        <position position="1"/>
    </location>
</feature>
<dbReference type="GO" id="GO:0046872">
    <property type="term" value="F:metal ion binding"/>
    <property type="evidence" value="ECO:0007669"/>
    <property type="project" value="UniProtKB-KW"/>
</dbReference>
<name>A0A813KH41_POLGL</name>
<dbReference type="PANTHER" id="PTHR15910:SF1">
    <property type="entry name" value="ARCHAEMETZINCIN-2"/>
    <property type="match status" value="1"/>
</dbReference>
<sequence>HDGSPTVGASDWEGRVGVFSLVEETCTDEMTPSQIGRVVKLVMHQIMHMFGILHCCYYRCLMNGAEGTEGEDSRPPYLCAMCLKKLHLVTGLDPLERYSQLAHFWAGLGCKDTALWYQTRVRVVQSTFS</sequence>
<dbReference type="Proteomes" id="UP000626109">
    <property type="component" value="Unassembled WGS sequence"/>
</dbReference>
<evidence type="ECO:0000256" key="2">
    <source>
        <dbReference type="ARBA" id="ARBA00022670"/>
    </source>
</evidence>
<reference evidence="7" key="1">
    <citation type="submission" date="2021-02" db="EMBL/GenBank/DDBJ databases">
        <authorList>
            <person name="Dougan E. K."/>
            <person name="Rhodes N."/>
            <person name="Thang M."/>
            <person name="Chan C."/>
        </authorList>
    </citation>
    <scope>NUCLEOTIDE SEQUENCE</scope>
</reference>
<comment type="cofactor">
    <cofactor evidence="1">
        <name>Zn(2+)</name>
        <dbReference type="ChEBI" id="CHEBI:29105"/>
    </cofactor>
</comment>
<dbReference type="EMBL" id="CAJNNW010030253">
    <property type="protein sequence ID" value="CAE8702889.1"/>
    <property type="molecule type" value="Genomic_DNA"/>
</dbReference>